<protein>
    <submittedName>
        <fullName evidence="5">Sulfatase-modifying factor 1</fullName>
    </submittedName>
</protein>
<dbReference type="Pfam" id="PF03781">
    <property type="entry name" value="FGE-sulfatase"/>
    <property type="match status" value="1"/>
</dbReference>
<keyword evidence="2" id="KW-0732">Signal</keyword>
<evidence type="ECO:0000259" key="3">
    <source>
        <dbReference type="Pfam" id="PF03781"/>
    </source>
</evidence>
<dbReference type="RefSeq" id="XP_017769857.1">
    <property type="nucleotide sequence ID" value="XM_017914368.1"/>
</dbReference>
<dbReference type="Proteomes" id="UP000695000">
    <property type="component" value="Unplaced"/>
</dbReference>
<dbReference type="SUPFAM" id="SSF56436">
    <property type="entry name" value="C-type lectin-like"/>
    <property type="match status" value="1"/>
</dbReference>
<dbReference type="Gene3D" id="3.90.1580.10">
    <property type="entry name" value="paralog of FGE (formylglycine-generating enzyme)"/>
    <property type="match status" value="1"/>
</dbReference>
<dbReference type="InterPro" id="IPR051043">
    <property type="entry name" value="Sulfatase_Mod_Factor_Kinase"/>
</dbReference>
<dbReference type="InterPro" id="IPR042095">
    <property type="entry name" value="SUMF_sf"/>
</dbReference>
<dbReference type="GeneID" id="108557723"/>
<dbReference type="PANTHER" id="PTHR23150">
    <property type="entry name" value="SULFATASE MODIFYING FACTOR 1, 2"/>
    <property type="match status" value="1"/>
</dbReference>
<proteinExistence type="inferred from homology"/>
<dbReference type="InterPro" id="IPR016187">
    <property type="entry name" value="CTDL_fold"/>
</dbReference>
<feature type="signal peptide" evidence="2">
    <location>
        <begin position="1"/>
        <end position="21"/>
    </location>
</feature>
<feature type="chain" id="PRO_5046686998" evidence="2">
    <location>
        <begin position="22"/>
        <end position="334"/>
    </location>
</feature>
<name>A0ABM1M5K7_NICVS</name>
<accession>A0ABM1M5K7</accession>
<dbReference type="InterPro" id="IPR005532">
    <property type="entry name" value="SUMF_dom"/>
</dbReference>
<sequence>MYLSTLLFLILNFYIVAPDCGCDVSRTDGDEHCDTKGENLYTKESNELPIEDNNNTWYTGFEKMVLIKRADFEMGTNEPVFENDFEDPVRNVTVGSFYLDIYEVSNKDFKIFVEATGYKTEAEVFGDSFIFEQLITEEERESLKDFRAVQAPWWVKMKGVTWMHPEGPESNILDRMDHPVIHVSWNDAVAFCKHLGKRLPTEAEWEMGCRGGLRQRLYPWGNKLNAKDKHWANLWQGNFPETNTAEDGFMATAPVTEFPPNRFGLYNMAGNVWEWTQDTWTSNKALRVKKGGSYLCHRSYCWRYRCAARSHNTRDTSAGNLGFRCAANVPYEIY</sequence>
<gene>
    <name evidence="5" type="primary">LOC108557723</name>
</gene>
<dbReference type="PANTHER" id="PTHR23150:SF19">
    <property type="entry name" value="FORMYLGLYCINE-GENERATING ENZYME"/>
    <property type="match status" value="1"/>
</dbReference>
<evidence type="ECO:0000256" key="2">
    <source>
        <dbReference type="SAM" id="SignalP"/>
    </source>
</evidence>
<evidence type="ECO:0000256" key="1">
    <source>
        <dbReference type="ARBA" id="ARBA00005310"/>
    </source>
</evidence>
<reference evidence="5" key="1">
    <citation type="submission" date="2025-08" db="UniProtKB">
        <authorList>
            <consortium name="RefSeq"/>
        </authorList>
    </citation>
    <scope>IDENTIFICATION</scope>
    <source>
        <tissue evidence="5">Whole Larva</tissue>
    </source>
</reference>
<comment type="similarity">
    <text evidence="1">Belongs to the sulfatase-modifying factor family.</text>
</comment>
<evidence type="ECO:0000313" key="5">
    <source>
        <dbReference type="RefSeq" id="XP_017769857.1"/>
    </source>
</evidence>
<organism evidence="4 5">
    <name type="scientific">Nicrophorus vespilloides</name>
    <name type="common">Boreal carrion beetle</name>
    <dbReference type="NCBI Taxonomy" id="110193"/>
    <lineage>
        <taxon>Eukaryota</taxon>
        <taxon>Metazoa</taxon>
        <taxon>Ecdysozoa</taxon>
        <taxon>Arthropoda</taxon>
        <taxon>Hexapoda</taxon>
        <taxon>Insecta</taxon>
        <taxon>Pterygota</taxon>
        <taxon>Neoptera</taxon>
        <taxon>Endopterygota</taxon>
        <taxon>Coleoptera</taxon>
        <taxon>Polyphaga</taxon>
        <taxon>Staphyliniformia</taxon>
        <taxon>Silphidae</taxon>
        <taxon>Nicrophorinae</taxon>
        <taxon>Nicrophorus</taxon>
    </lineage>
</organism>
<evidence type="ECO:0000313" key="4">
    <source>
        <dbReference type="Proteomes" id="UP000695000"/>
    </source>
</evidence>
<feature type="domain" description="Sulfatase-modifying factor enzyme-like" evidence="3">
    <location>
        <begin position="62"/>
        <end position="326"/>
    </location>
</feature>
<keyword evidence="4" id="KW-1185">Reference proteome</keyword>